<evidence type="ECO:0000313" key="2">
    <source>
        <dbReference type="Proteomes" id="UP001392437"/>
    </source>
</evidence>
<organism evidence="1 2">
    <name type="scientific">Apiospora kogelbergensis</name>
    <dbReference type="NCBI Taxonomy" id="1337665"/>
    <lineage>
        <taxon>Eukaryota</taxon>
        <taxon>Fungi</taxon>
        <taxon>Dikarya</taxon>
        <taxon>Ascomycota</taxon>
        <taxon>Pezizomycotina</taxon>
        <taxon>Sordariomycetes</taxon>
        <taxon>Xylariomycetidae</taxon>
        <taxon>Amphisphaeriales</taxon>
        <taxon>Apiosporaceae</taxon>
        <taxon>Apiospora</taxon>
    </lineage>
</organism>
<keyword evidence="2" id="KW-1185">Reference proteome</keyword>
<protein>
    <submittedName>
        <fullName evidence="1">Uncharacterized protein</fullName>
    </submittedName>
</protein>
<evidence type="ECO:0000313" key="1">
    <source>
        <dbReference type="EMBL" id="KAK8130404.1"/>
    </source>
</evidence>
<name>A0AAW0R943_9PEZI</name>
<dbReference type="AlphaFoldDB" id="A0AAW0R943"/>
<reference evidence="1 2" key="1">
    <citation type="submission" date="2023-01" db="EMBL/GenBank/DDBJ databases">
        <title>Analysis of 21 Apiospora genomes using comparative genomics revels a genus with tremendous synthesis potential of carbohydrate active enzymes and secondary metabolites.</title>
        <authorList>
            <person name="Sorensen T."/>
        </authorList>
    </citation>
    <scope>NUCLEOTIDE SEQUENCE [LARGE SCALE GENOMIC DNA]</scope>
    <source>
        <strain evidence="1 2">CBS 117206</strain>
    </source>
</reference>
<sequence length="134" mass="14870">MPRPGCRKGDPRRQVDVARSNVVRKGRVGLMASNCMSSFEAFSVSSEYPVWASKAETADRASVAQSNRKGRSLRTLSRRLAMQHYFPNGQGITKVVQWQNAAVVAVAVASRQSPLATPAQSRDRRLVNVDRRQE</sequence>
<dbReference type="Proteomes" id="UP001392437">
    <property type="component" value="Unassembled WGS sequence"/>
</dbReference>
<dbReference type="EMBL" id="JAQQWP010000002">
    <property type="protein sequence ID" value="KAK8130404.1"/>
    <property type="molecule type" value="Genomic_DNA"/>
</dbReference>
<comment type="caution">
    <text evidence="1">The sequence shown here is derived from an EMBL/GenBank/DDBJ whole genome shotgun (WGS) entry which is preliminary data.</text>
</comment>
<accession>A0AAW0R943</accession>
<gene>
    <name evidence="1" type="ORF">PG999_002784</name>
</gene>
<proteinExistence type="predicted"/>